<feature type="region of interest" description="Disordered" evidence="3">
    <location>
        <begin position="203"/>
        <end position="267"/>
    </location>
</feature>
<organism evidence="6 7">
    <name type="scientific">Thelephora terrestris</name>
    <dbReference type="NCBI Taxonomy" id="56493"/>
    <lineage>
        <taxon>Eukaryota</taxon>
        <taxon>Fungi</taxon>
        <taxon>Dikarya</taxon>
        <taxon>Basidiomycota</taxon>
        <taxon>Agaricomycotina</taxon>
        <taxon>Agaricomycetes</taxon>
        <taxon>Thelephorales</taxon>
        <taxon>Thelephoraceae</taxon>
        <taxon>Thelephora</taxon>
    </lineage>
</organism>
<dbReference type="Gene3D" id="1.10.238.10">
    <property type="entry name" value="EF-hand"/>
    <property type="match status" value="1"/>
</dbReference>
<dbReference type="GO" id="GO:0005509">
    <property type="term" value="F:calcium ion binding"/>
    <property type="evidence" value="ECO:0007669"/>
    <property type="project" value="InterPro"/>
</dbReference>
<dbReference type="GO" id="GO:0005793">
    <property type="term" value="C:endoplasmic reticulum-Golgi intermediate compartment"/>
    <property type="evidence" value="ECO:0007669"/>
    <property type="project" value="TreeGrafter"/>
</dbReference>
<protein>
    <recommendedName>
        <fullName evidence="5">EF-hand domain-containing protein</fullName>
    </recommendedName>
</protein>
<dbReference type="Pfam" id="PF13499">
    <property type="entry name" value="EF-hand_7"/>
    <property type="match status" value="1"/>
</dbReference>
<dbReference type="OrthoDB" id="289247at2759"/>
<dbReference type="PROSITE" id="PS50222">
    <property type="entry name" value="EF_HAND_2"/>
    <property type="match status" value="1"/>
</dbReference>
<evidence type="ECO:0000256" key="3">
    <source>
        <dbReference type="SAM" id="MobiDB-lite"/>
    </source>
</evidence>
<evidence type="ECO:0000259" key="5">
    <source>
        <dbReference type="PROSITE" id="PS50222"/>
    </source>
</evidence>
<keyword evidence="1 4" id="KW-0732">Signal</keyword>
<dbReference type="PANTHER" id="PTHR19237:SF20">
    <property type="entry name" value="NUCLEOBINDIN 1"/>
    <property type="match status" value="1"/>
</dbReference>
<dbReference type="PROSITE" id="PS00018">
    <property type="entry name" value="EF_HAND_1"/>
    <property type="match status" value="1"/>
</dbReference>
<dbReference type="SUPFAM" id="SSF47473">
    <property type="entry name" value="EF-hand"/>
    <property type="match status" value="1"/>
</dbReference>
<dbReference type="EMBL" id="WIUZ02000005">
    <property type="protein sequence ID" value="KAF9786710.1"/>
    <property type="molecule type" value="Genomic_DNA"/>
</dbReference>
<dbReference type="InterPro" id="IPR040250">
    <property type="entry name" value="Nucleobindin"/>
</dbReference>
<name>A0A9P6HI38_9AGAM</name>
<dbReference type="CDD" id="cd00051">
    <property type="entry name" value="EFh"/>
    <property type="match status" value="1"/>
</dbReference>
<dbReference type="InterPro" id="IPR002048">
    <property type="entry name" value="EF_hand_dom"/>
</dbReference>
<evidence type="ECO:0000256" key="1">
    <source>
        <dbReference type="ARBA" id="ARBA00022729"/>
    </source>
</evidence>
<dbReference type="AlphaFoldDB" id="A0A9P6HI38"/>
<reference evidence="6" key="1">
    <citation type="journal article" date="2020" name="Nat. Commun.">
        <title>Large-scale genome sequencing of mycorrhizal fungi provides insights into the early evolution of symbiotic traits.</title>
        <authorList>
            <person name="Miyauchi S."/>
            <person name="Kiss E."/>
            <person name="Kuo A."/>
            <person name="Drula E."/>
            <person name="Kohler A."/>
            <person name="Sanchez-Garcia M."/>
            <person name="Morin E."/>
            <person name="Andreopoulos B."/>
            <person name="Barry K.W."/>
            <person name="Bonito G."/>
            <person name="Buee M."/>
            <person name="Carver A."/>
            <person name="Chen C."/>
            <person name="Cichocki N."/>
            <person name="Clum A."/>
            <person name="Culley D."/>
            <person name="Crous P.W."/>
            <person name="Fauchery L."/>
            <person name="Girlanda M."/>
            <person name="Hayes R.D."/>
            <person name="Keri Z."/>
            <person name="LaButti K."/>
            <person name="Lipzen A."/>
            <person name="Lombard V."/>
            <person name="Magnuson J."/>
            <person name="Maillard F."/>
            <person name="Murat C."/>
            <person name="Nolan M."/>
            <person name="Ohm R.A."/>
            <person name="Pangilinan J."/>
            <person name="Pereira M.F."/>
            <person name="Perotto S."/>
            <person name="Peter M."/>
            <person name="Pfister S."/>
            <person name="Riley R."/>
            <person name="Sitrit Y."/>
            <person name="Stielow J.B."/>
            <person name="Szollosi G."/>
            <person name="Zifcakova L."/>
            <person name="Stursova M."/>
            <person name="Spatafora J.W."/>
            <person name="Tedersoo L."/>
            <person name="Vaario L.M."/>
            <person name="Yamada A."/>
            <person name="Yan M."/>
            <person name="Wang P."/>
            <person name="Xu J."/>
            <person name="Bruns T."/>
            <person name="Baldrian P."/>
            <person name="Vilgalys R."/>
            <person name="Dunand C."/>
            <person name="Henrissat B."/>
            <person name="Grigoriev I.V."/>
            <person name="Hibbett D."/>
            <person name="Nagy L.G."/>
            <person name="Martin F.M."/>
        </authorList>
    </citation>
    <scope>NUCLEOTIDE SEQUENCE</scope>
    <source>
        <strain evidence="6">UH-Tt-Lm1</strain>
    </source>
</reference>
<gene>
    <name evidence="6" type="ORF">BJ322DRAFT_1138084</name>
</gene>
<dbReference type="GO" id="GO:0070062">
    <property type="term" value="C:extracellular exosome"/>
    <property type="evidence" value="ECO:0007669"/>
    <property type="project" value="TreeGrafter"/>
</dbReference>
<feature type="signal peptide" evidence="4">
    <location>
        <begin position="1"/>
        <end position="18"/>
    </location>
</feature>
<feature type="compositionally biased region" description="Basic and acidic residues" evidence="3">
    <location>
        <begin position="250"/>
        <end position="263"/>
    </location>
</feature>
<evidence type="ECO:0000313" key="7">
    <source>
        <dbReference type="Proteomes" id="UP000736335"/>
    </source>
</evidence>
<feature type="domain" description="EF-hand" evidence="5">
    <location>
        <begin position="96"/>
        <end position="131"/>
    </location>
</feature>
<dbReference type="Proteomes" id="UP000736335">
    <property type="component" value="Unassembled WGS sequence"/>
</dbReference>
<keyword evidence="2" id="KW-0106">Calcium</keyword>
<accession>A0A9P6HI38</accession>
<dbReference type="InterPro" id="IPR011992">
    <property type="entry name" value="EF-hand-dom_pair"/>
</dbReference>
<evidence type="ECO:0000256" key="4">
    <source>
        <dbReference type="SAM" id="SignalP"/>
    </source>
</evidence>
<sequence length="284" mass="32681">MKLASAFFCLGCVLTVRGHGNHGHDAPVEGETIQQYAQRHMASEHHIDSFDLPSFFQLHDLDRDGYWGPDEIEAIYGVHHVYSQKKSKDEIEHQKKAETIVNTVLNIVDKDKDGRISLEEFQSIGLDGLPNFDELGAEGHHYDVESEFFLHHEEQFHSTPETQGDDSYNHPEDLEHFAHHEAIEREEARREAKFQGITVEEALAQHDPDAQPKKPKVTRVTPPEKQDPEIRYGGAKEESKGRPEWGSGDEGFKTPKTPAERLRKNVPYKNSRMQYKFRRTWGDF</sequence>
<keyword evidence="7" id="KW-1185">Reference proteome</keyword>
<dbReference type="InterPro" id="IPR018247">
    <property type="entry name" value="EF_Hand_1_Ca_BS"/>
</dbReference>
<reference evidence="6" key="2">
    <citation type="submission" date="2020-11" db="EMBL/GenBank/DDBJ databases">
        <authorList>
            <consortium name="DOE Joint Genome Institute"/>
            <person name="Kuo A."/>
            <person name="Miyauchi S."/>
            <person name="Kiss E."/>
            <person name="Drula E."/>
            <person name="Kohler A."/>
            <person name="Sanchez-Garcia M."/>
            <person name="Andreopoulos B."/>
            <person name="Barry K.W."/>
            <person name="Bonito G."/>
            <person name="Buee M."/>
            <person name="Carver A."/>
            <person name="Chen C."/>
            <person name="Cichocki N."/>
            <person name="Clum A."/>
            <person name="Culley D."/>
            <person name="Crous P.W."/>
            <person name="Fauchery L."/>
            <person name="Girlanda M."/>
            <person name="Hayes R."/>
            <person name="Keri Z."/>
            <person name="Labutti K."/>
            <person name="Lipzen A."/>
            <person name="Lombard V."/>
            <person name="Magnuson J."/>
            <person name="Maillard F."/>
            <person name="Morin E."/>
            <person name="Murat C."/>
            <person name="Nolan M."/>
            <person name="Ohm R."/>
            <person name="Pangilinan J."/>
            <person name="Pereira M."/>
            <person name="Perotto S."/>
            <person name="Peter M."/>
            <person name="Riley R."/>
            <person name="Sitrit Y."/>
            <person name="Stielow B."/>
            <person name="Szollosi G."/>
            <person name="Zifcakova L."/>
            <person name="Stursova M."/>
            <person name="Spatafora J.W."/>
            <person name="Tedersoo L."/>
            <person name="Vaario L.-M."/>
            <person name="Yamada A."/>
            <person name="Yan M."/>
            <person name="Wang P."/>
            <person name="Xu J."/>
            <person name="Bruns T."/>
            <person name="Baldrian P."/>
            <person name="Vilgalys R."/>
            <person name="Henrissat B."/>
            <person name="Grigoriev I.V."/>
            <person name="Hibbett D."/>
            <person name="Nagy L.G."/>
            <person name="Martin F.M."/>
        </authorList>
    </citation>
    <scope>NUCLEOTIDE SEQUENCE</scope>
    <source>
        <strain evidence="6">UH-Tt-Lm1</strain>
    </source>
</reference>
<feature type="compositionally biased region" description="Basic and acidic residues" evidence="3">
    <location>
        <begin position="222"/>
        <end position="243"/>
    </location>
</feature>
<comment type="caution">
    <text evidence="6">The sequence shown here is derived from an EMBL/GenBank/DDBJ whole genome shotgun (WGS) entry which is preliminary data.</text>
</comment>
<feature type="chain" id="PRO_5040355666" description="EF-hand domain-containing protein" evidence="4">
    <location>
        <begin position="19"/>
        <end position="284"/>
    </location>
</feature>
<evidence type="ECO:0000256" key="2">
    <source>
        <dbReference type="ARBA" id="ARBA00022837"/>
    </source>
</evidence>
<evidence type="ECO:0000313" key="6">
    <source>
        <dbReference type="EMBL" id="KAF9786710.1"/>
    </source>
</evidence>
<dbReference type="PANTHER" id="PTHR19237">
    <property type="entry name" value="NUCLEOBINDIN"/>
    <property type="match status" value="1"/>
</dbReference>
<proteinExistence type="predicted"/>
<feature type="compositionally biased region" description="Basic and acidic residues" evidence="3">
    <location>
        <begin position="203"/>
        <end position="212"/>
    </location>
</feature>